<dbReference type="InterPro" id="IPR006349">
    <property type="entry name" value="PGP_euk"/>
</dbReference>
<evidence type="ECO:0000256" key="8">
    <source>
        <dbReference type="PIRSR" id="PIRSR000915-3"/>
    </source>
</evidence>
<accession>A0A0D2CV50</accession>
<keyword evidence="8" id="KW-0479">Metal-binding</keyword>
<keyword evidence="10" id="KW-1185">Reference proteome</keyword>
<dbReference type="SUPFAM" id="SSF56784">
    <property type="entry name" value="HAD-like"/>
    <property type="match status" value="1"/>
</dbReference>
<feature type="active site" description="Proton donor" evidence="6">
    <location>
        <position position="27"/>
    </location>
</feature>
<dbReference type="Pfam" id="PF13242">
    <property type="entry name" value="Hydrolase_like"/>
    <property type="match status" value="1"/>
</dbReference>
<comment type="catalytic activity">
    <reaction evidence="2 5">
        <text>4-nitrophenyl phosphate + H2O = 4-nitrophenol + phosphate + H(+)</text>
        <dbReference type="Rhea" id="RHEA:21664"/>
        <dbReference type="ChEBI" id="CHEBI:15377"/>
        <dbReference type="ChEBI" id="CHEBI:15378"/>
        <dbReference type="ChEBI" id="CHEBI:43474"/>
        <dbReference type="ChEBI" id="CHEBI:57917"/>
        <dbReference type="ChEBI" id="CHEBI:61146"/>
        <dbReference type="EC" id="3.1.3.41"/>
    </reaction>
</comment>
<dbReference type="PANTHER" id="PTHR19288">
    <property type="entry name" value="4-NITROPHENYLPHOSPHATASE-RELATED"/>
    <property type="match status" value="1"/>
</dbReference>
<keyword evidence="8" id="KW-0460">Magnesium</keyword>
<dbReference type="InterPro" id="IPR036412">
    <property type="entry name" value="HAD-like_sf"/>
</dbReference>
<dbReference type="AlphaFoldDB" id="A0A0D2CV50"/>
<dbReference type="FunFam" id="3.40.50.1000:FF:000039">
    <property type="entry name" value="Phosphoglycolate phosphatase"/>
    <property type="match status" value="1"/>
</dbReference>
<dbReference type="STRING" id="569365.A0A0D2CV50"/>
<sequence length="310" mass="34259">MTVPKYLTQNRGAISAFIDKYDVFLCDCDGVLWSGDYVFPGTVHTLELLRKQNKQVLFVTNNSTKSRQEYKRKLEQIGLPTSIEEIFGSSYSASVFIARILPQSYPELKKRNKVFVIGEAGIETELDAEAIPYLGGTDSTYRREMTPEDYQLLAAGDPSVLDPYVGAVLVGLDFHFNHLKVCYAYHYIRRGALFLATNLDSTIPSAGGLFPGAGSVVAPLVKMLGGQEPLVFGKPNQAMMDAIQEKVKFDPRKACMVGDQTSTDIRFGIEGKLGGTLGVLTGVATKHDFFDDEFRPHYYIDKLGDLLEGA</sequence>
<dbReference type="Proteomes" id="UP000054466">
    <property type="component" value="Unassembled WGS sequence"/>
</dbReference>
<dbReference type="InterPro" id="IPR023214">
    <property type="entry name" value="HAD_sf"/>
</dbReference>
<evidence type="ECO:0000256" key="1">
    <source>
        <dbReference type="ARBA" id="ARBA00022801"/>
    </source>
</evidence>
<protein>
    <recommendedName>
        <fullName evidence="4 5">4-nitrophenylphosphatase</fullName>
        <shortName evidence="5">PNPPase</shortName>
        <ecNumber evidence="3 5">3.1.3.41</ecNumber>
    </recommendedName>
</protein>
<dbReference type="EMBL" id="KN847043">
    <property type="protein sequence ID" value="KIW27544.1"/>
    <property type="molecule type" value="Genomic_DNA"/>
</dbReference>
<dbReference type="PIRSF" id="PIRSF000915">
    <property type="entry name" value="PGP-type_phosphatase"/>
    <property type="match status" value="1"/>
</dbReference>
<dbReference type="HOGENOM" id="CLU_043473_0_0_1"/>
<feature type="binding site" evidence="7">
    <location>
        <position position="234"/>
    </location>
    <ligand>
        <name>substrate</name>
    </ligand>
</feature>
<evidence type="ECO:0000256" key="5">
    <source>
        <dbReference type="PIRNR" id="PIRNR000915"/>
    </source>
</evidence>
<name>A0A0D2CV50_9EURO</name>
<dbReference type="InterPro" id="IPR006357">
    <property type="entry name" value="HAD-SF_hydro_IIA"/>
</dbReference>
<evidence type="ECO:0000256" key="2">
    <source>
        <dbReference type="ARBA" id="ARBA00050247"/>
    </source>
</evidence>
<comment type="cofactor">
    <cofactor evidence="8">
        <name>Mg(2+)</name>
        <dbReference type="ChEBI" id="CHEBI:18420"/>
    </cofactor>
    <text evidence="8">Divalent metal ions. Mg(2+) is the most effective.</text>
</comment>
<dbReference type="PANTHER" id="PTHR19288:SF46">
    <property type="entry name" value="HALOACID DEHALOGENASE-LIKE HYDROLASE DOMAIN-CONTAINING PROTEIN 2"/>
    <property type="match status" value="1"/>
</dbReference>
<dbReference type="GO" id="GO:0005737">
    <property type="term" value="C:cytoplasm"/>
    <property type="evidence" value="ECO:0007669"/>
    <property type="project" value="TreeGrafter"/>
</dbReference>
<feature type="active site" description="Proton donor" evidence="6">
    <location>
        <position position="29"/>
    </location>
</feature>
<dbReference type="GO" id="GO:0008967">
    <property type="term" value="F:phosphoglycolate phosphatase activity"/>
    <property type="evidence" value="ECO:0007669"/>
    <property type="project" value="TreeGrafter"/>
</dbReference>
<feature type="binding site" evidence="8">
    <location>
        <position position="259"/>
    </location>
    <ligand>
        <name>Mg(2+)</name>
        <dbReference type="ChEBI" id="CHEBI:18420"/>
    </ligand>
</feature>
<evidence type="ECO:0000313" key="9">
    <source>
        <dbReference type="EMBL" id="KIW27544.1"/>
    </source>
</evidence>
<dbReference type="NCBIfam" id="TIGR01452">
    <property type="entry name" value="PGP_euk"/>
    <property type="match status" value="1"/>
</dbReference>
<dbReference type="GeneID" id="27346466"/>
<dbReference type="GO" id="GO:0046872">
    <property type="term" value="F:metal ion binding"/>
    <property type="evidence" value="ECO:0007669"/>
    <property type="project" value="UniProtKB-KW"/>
</dbReference>
<dbReference type="VEuPathDB" id="FungiDB:PV07_07272"/>
<dbReference type="NCBIfam" id="TIGR01460">
    <property type="entry name" value="HAD-SF-IIA"/>
    <property type="match status" value="1"/>
</dbReference>
<dbReference type="GO" id="GO:0004035">
    <property type="term" value="F:alkaline phosphatase activity"/>
    <property type="evidence" value="ECO:0007669"/>
    <property type="project" value="UniProtKB-ARBA"/>
</dbReference>
<feature type="binding site" evidence="8">
    <location>
        <position position="27"/>
    </location>
    <ligand>
        <name>Mg(2+)</name>
        <dbReference type="ChEBI" id="CHEBI:18420"/>
    </ligand>
</feature>
<dbReference type="EC" id="3.1.3.41" evidence="3 5"/>
<dbReference type="OrthoDB" id="413953at2759"/>
<evidence type="ECO:0000256" key="3">
    <source>
        <dbReference type="ARBA" id="ARBA00066659"/>
    </source>
</evidence>
<proteinExistence type="predicted"/>
<keyword evidence="1 5" id="KW-0378">Hydrolase</keyword>
<evidence type="ECO:0000313" key="10">
    <source>
        <dbReference type="Proteomes" id="UP000054466"/>
    </source>
</evidence>
<evidence type="ECO:0000256" key="6">
    <source>
        <dbReference type="PIRSR" id="PIRSR000915-1"/>
    </source>
</evidence>
<feature type="binding site" evidence="8">
    <location>
        <position position="29"/>
    </location>
    <ligand>
        <name>Mg(2+)</name>
        <dbReference type="ChEBI" id="CHEBI:18420"/>
    </ligand>
</feature>
<reference evidence="9 10" key="1">
    <citation type="submission" date="2015-01" db="EMBL/GenBank/DDBJ databases">
        <title>The Genome Sequence of Cladophialophora immunda CBS83496.</title>
        <authorList>
            <consortium name="The Broad Institute Genomics Platform"/>
            <person name="Cuomo C."/>
            <person name="de Hoog S."/>
            <person name="Gorbushina A."/>
            <person name="Stielow B."/>
            <person name="Teixiera M."/>
            <person name="Abouelleil A."/>
            <person name="Chapman S.B."/>
            <person name="Priest M."/>
            <person name="Young S.K."/>
            <person name="Wortman J."/>
            <person name="Nusbaum C."/>
            <person name="Birren B."/>
        </authorList>
    </citation>
    <scope>NUCLEOTIDE SEQUENCE [LARGE SCALE GENOMIC DNA]</scope>
    <source>
        <strain evidence="9 10">CBS 83496</strain>
    </source>
</reference>
<gene>
    <name evidence="9" type="ORF">PV07_07272</name>
</gene>
<dbReference type="RefSeq" id="XP_016247760.1">
    <property type="nucleotide sequence ID" value="XM_016394341.1"/>
</dbReference>
<dbReference type="Gene3D" id="3.40.50.1000">
    <property type="entry name" value="HAD superfamily/HAD-like"/>
    <property type="match status" value="2"/>
</dbReference>
<evidence type="ECO:0000256" key="7">
    <source>
        <dbReference type="PIRSR" id="PIRSR000915-2"/>
    </source>
</evidence>
<organism evidence="9 10">
    <name type="scientific">Cladophialophora immunda</name>
    <dbReference type="NCBI Taxonomy" id="569365"/>
    <lineage>
        <taxon>Eukaryota</taxon>
        <taxon>Fungi</taxon>
        <taxon>Dikarya</taxon>
        <taxon>Ascomycota</taxon>
        <taxon>Pezizomycotina</taxon>
        <taxon>Eurotiomycetes</taxon>
        <taxon>Chaetothyriomycetidae</taxon>
        <taxon>Chaetothyriales</taxon>
        <taxon>Herpotrichiellaceae</taxon>
        <taxon>Cladophialophora</taxon>
    </lineage>
</organism>
<dbReference type="Pfam" id="PF13344">
    <property type="entry name" value="Hydrolase_6"/>
    <property type="match status" value="1"/>
</dbReference>
<evidence type="ECO:0000256" key="4">
    <source>
        <dbReference type="ARBA" id="ARBA00069197"/>
    </source>
</evidence>